<dbReference type="OrthoDB" id="424465at2759"/>
<proteinExistence type="predicted"/>
<name>A0A6A1WC66_9ROSI</name>
<dbReference type="Proteomes" id="UP000516437">
    <property type="component" value="Chromosome 2"/>
</dbReference>
<comment type="caution">
    <text evidence="1">The sequence shown here is derived from an EMBL/GenBank/DDBJ whole genome shotgun (WGS) entry which is preliminary data.</text>
</comment>
<protein>
    <submittedName>
        <fullName evidence="1">Uncharacterized protein</fullName>
    </submittedName>
</protein>
<evidence type="ECO:0000313" key="2">
    <source>
        <dbReference type="Proteomes" id="UP000516437"/>
    </source>
</evidence>
<dbReference type="InterPro" id="IPR050910">
    <property type="entry name" value="JMJD6_ArgDemeth/LysHydrox"/>
</dbReference>
<keyword evidence="2" id="KW-1185">Reference proteome</keyword>
<evidence type="ECO:0000313" key="1">
    <source>
        <dbReference type="EMBL" id="KAB1222882.1"/>
    </source>
</evidence>
<reference evidence="1 2" key="1">
    <citation type="journal article" date="2019" name="Plant Biotechnol. J.">
        <title>The red bayberry genome and genetic basis of sex determination.</title>
        <authorList>
            <person name="Jia H.M."/>
            <person name="Jia H.J."/>
            <person name="Cai Q.L."/>
            <person name="Wang Y."/>
            <person name="Zhao H.B."/>
            <person name="Yang W.F."/>
            <person name="Wang G.Y."/>
            <person name="Li Y.H."/>
            <person name="Zhan D.L."/>
            <person name="Shen Y.T."/>
            <person name="Niu Q.F."/>
            <person name="Chang L."/>
            <person name="Qiu J."/>
            <person name="Zhao L."/>
            <person name="Xie H.B."/>
            <person name="Fu W.Y."/>
            <person name="Jin J."/>
            <person name="Li X.W."/>
            <person name="Jiao Y."/>
            <person name="Zhou C.C."/>
            <person name="Tu T."/>
            <person name="Chai C.Y."/>
            <person name="Gao J.L."/>
            <person name="Fan L.J."/>
            <person name="van de Weg E."/>
            <person name="Wang J.Y."/>
            <person name="Gao Z.S."/>
        </authorList>
    </citation>
    <scope>NUCLEOTIDE SEQUENCE [LARGE SCALE GENOMIC DNA]</scope>
    <source>
        <tissue evidence="1">Leaves</tissue>
    </source>
</reference>
<dbReference type="PANTHER" id="PTHR12480">
    <property type="entry name" value="ARGININE DEMETHYLASE AND LYSYL-HYDROXYLASE JMJD"/>
    <property type="match status" value="1"/>
</dbReference>
<dbReference type="PANTHER" id="PTHR12480:SF21">
    <property type="entry name" value="JMJC DOMAIN-CONTAINING PROTEIN 8"/>
    <property type="match status" value="1"/>
</dbReference>
<dbReference type="AlphaFoldDB" id="A0A6A1WC66"/>
<sequence length="206" mass="24019">MCWCLRPACLVSAPSERRGGKRPPLPPLASATAWKSTFIATFCRSFDVSDLGVSSLRDFYSDYLFQSWLCANLEMKPEWLERDNMTRMKGISVEEFVLNFEEPNKPMLLEGCLDNWVACEKWDRNYLVQLYGDVRFAVGPVEMKLEEYFRYSDQAREERPLYLFDPKFADKVPKLGLEYKVPVYFTGREKLGLFSVHPTRPNPNRT</sequence>
<accession>A0A6A1WC66</accession>
<gene>
    <name evidence="1" type="ORF">CJ030_MR2G013628</name>
</gene>
<dbReference type="GO" id="GO:0000987">
    <property type="term" value="F:cis-regulatory region sequence-specific DNA binding"/>
    <property type="evidence" value="ECO:0007669"/>
    <property type="project" value="TreeGrafter"/>
</dbReference>
<dbReference type="GO" id="GO:0005634">
    <property type="term" value="C:nucleus"/>
    <property type="evidence" value="ECO:0007669"/>
    <property type="project" value="TreeGrafter"/>
</dbReference>
<organism evidence="1 2">
    <name type="scientific">Morella rubra</name>
    <name type="common">Chinese bayberry</name>
    <dbReference type="NCBI Taxonomy" id="262757"/>
    <lineage>
        <taxon>Eukaryota</taxon>
        <taxon>Viridiplantae</taxon>
        <taxon>Streptophyta</taxon>
        <taxon>Embryophyta</taxon>
        <taxon>Tracheophyta</taxon>
        <taxon>Spermatophyta</taxon>
        <taxon>Magnoliopsida</taxon>
        <taxon>eudicotyledons</taxon>
        <taxon>Gunneridae</taxon>
        <taxon>Pentapetalae</taxon>
        <taxon>rosids</taxon>
        <taxon>fabids</taxon>
        <taxon>Fagales</taxon>
        <taxon>Myricaceae</taxon>
        <taxon>Morella</taxon>
    </lineage>
</organism>
<dbReference type="EMBL" id="RXIC02000020">
    <property type="protein sequence ID" value="KAB1222882.1"/>
    <property type="molecule type" value="Genomic_DNA"/>
</dbReference>
<dbReference type="Gene3D" id="2.60.120.650">
    <property type="entry name" value="Cupin"/>
    <property type="match status" value="1"/>
</dbReference>
<dbReference type="SUPFAM" id="SSF51197">
    <property type="entry name" value="Clavaminate synthase-like"/>
    <property type="match status" value="1"/>
</dbReference>